<evidence type="ECO:0000313" key="2">
    <source>
        <dbReference type="Proteomes" id="UP000680634"/>
    </source>
</evidence>
<reference evidence="2" key="2">
    <citation type="submission" date="2023-07" db="EMBL/GenBank/DDBJ databases">
        <title>Genome-inferred correspondence between phylogeny and metabolic traits in the wild Drosophila gut microbiome.</title>
        <authorList>
            <person name="Bueno E."/>
            <person name="Blow F."/>
            <person name="Douglas A.E."/>
        </authorList>
    </citation>
    <scope>NUCLEOTIDE SEQUENCE [LARGE SCALE GENOMIC DNA]</scope>
    <source>
        <strain evidence="2">JGM97</strain>
    </source>
</reference>
<evidence type="ECO:0008006" key="3">
    <source>
        <dbReference type="Google" id="ProtNLM"/>
    </source>
</evidence>
<reference evidence="1 2" key="1">
    <citation type="submission" date="2020-12" db="EMBL/GenBank/DDBJ databases">
        <authorList>
            <person name="Mcmullen J.G."/>
        </authorList>
    </citation>
    <scope>NUCLEOTIDE SEQUENCE [LARGE SCALE GENOMIC DNA]</scope>
    <source>
        <strain evidence="1 2">JGM97</strain>
    </source>
</reference>
<keyword evidence="2" id="KW-1185">Reference proteome</keyword>
<protein>
    <recommendedName>
        <fullName evidence="3">Nucleotidyltransferase</fullName>
    </recommendedName>
</protein>
<organism evidence="1 2">
    <name type="scientific">Nissabacter archeti</name>
    <dbReference type="NCBI Taxonomy" id="1917880"/>
    <lineage>
        <taxon>Bacteria</taxon>
        <taxon>Pseudomonadati</taxon>
        <taxon>Pseudomonadota</taxon>
        <taxon>Gammaproteobacteria</taxon>
        <taxon>Enterobacterales</taxon>
        <taxon>Yersiniaceae</taxon>
        <taxon>Nissabacter</taxon>
    </lineage>
</organism>
<sequence>MLAVNGDFLSVLEELTARMQGSVDANKKLLLQRAAARKIIRSTNILRRETDHDWPDTLSEHRLKFNARYPALAEDMDYLLAMSNEPQGDIADFKKRIMTFAHWLNEEFQKQN</sequence>
<name>A0ABS5JNS9_9GAMM</name>
<dbReference type="Proteomes" id="UP000680634">
    <property type="component" value="Unassembled WGS sequence"/>
</dbReference>
<dbReference type="EMBL" id="JAERKB010000023">
    <property type="protein sequence ID" value="MBS0971562.1"/>
    <property type="molecule type" value="Genomic_DNA"/>
</dbReference>
<comment type="caution">
    <text evidence="1">The sequence shown here is derived from an EMBL/GenBank/DDBJ whole genome shotgun (WGS) entry which is preliminary data.</text>
</comment>
<proteinExistence type="predicted"/>
<accession>A0ABS5JNS9</accession>
<gene>
    <name evidence="1" type="ORF">JK232_22010</name>
</gene>
<dbReference type="RefSeq" id="WP_127791747.1">
    <property type="nucleotide sequence ID" value="NZ_JAERKB010000023.1"/>
</dbReference>
<evidence type="ECO:0000313" key="1">
    <source>
        <dbReference type="EMBL" id="MBS0971562.1"/>
    </source>
</evidence>